<evidence type="ECO:0000259" key="7">
    <source>
        <dbReference type="Pfam" id="PF00460"/>
    </source>
</evidence>
<keyword evidence="12" id="KW-0969">Cilium</keyword>
<dbReference type="RefSeq" id="WP_093557508.1">
    <property type="nucleotide sequence ID" value="NZ_FPBO01000021.1"/>
</dbReference>
<dbReference type="InterPro" id="IPR002371">
    <property type="entry name" value="FlgK"/>
</dbReference>
<proteinExistence type="inferred from homology"/>
<evidence type="ECO:0000259" key="10">
    <source>
        <dbReference type="Pfam" id="PF21159"/>
    </source>
</evidence>
<keyword evidence="5" id="KW-0964">Secreted</keyword>
<dbReference type="Pfam" id="PF22638">
    <property type="entry name" value="FlgK_D1"/>
    <property type="match status" value="1"/>
</dbReference>
<evidence type="ECO:0000256" key="6">
    <source>
        <dbReference type="ARBA" id="ARBA00023143"/>
    </source>
</evidence>
<name>A0A1I7L025_9BURK</name>
<dbReference type="Pfam" id="PF06429">
    <property type="entry name" value="Flg_bbr_C"/>
    <property type="match status" value="1"/>
</dbReference>
<dbReference type="InterPro" id="IPR049474">
    <property type="entry name" value="FlgK_D3"/>
</dbReference>
<sequence length="655" mass="67781">MSILGVGKSGLLAAQVGLATTGHNIANANVEGYHRQVVIQGNSLPEASGGYFVGTGTEVVTIQRQYDDFLSKQLLGAEARAAEQNGYYSQISQVDNLLADSTSGLSPALQDFFKGVQDAASNPATDASRSAMLSTANTLSARFQTMSDRLSEIGEGVNAQIKTTVAEVNSFAAQIGKLNNDIAGLSSDTSAMPNDLMDQRDHLITELNKLVKVTVADGANSTLTVSIGSGQPLVIGNRNFELATGTSLTDVSRITIGYKAGDKVSELPESALQGGGALGGLLSFRSGALDEAQNKLGQVAAGLAASFNAQHALGQDRNGAMGGQFFEDVKAYVGMDARNSSLSTATITGVVKDATALTTSNYDLNYDGANFVLTRQSDGQSTVINPFPQTEPQMIDGVEYSITGTPQTGDHFEIRPTFAAASGFNVALSDVSKIALAAPISTNTPLSNTGNGKISVGSVDDAYLDPANTLNGTVTLTYDKDTGTLSGFPAAQDVVVTGVDGTSTTYPAGTATIPYAEGDKFNFGGINVAITGTPGDNDTFSITGPNAGGTKDNRNGALLADLQSKNILNGGQTTFQSSYASMVNFVGNKAREAQIGGLAADAAATQAKNAHESVVGVNLDEEAANLLRYQQAYQAAGKMMQIASQLFDVLVSLGR</sequence>
<dbReference type="InterPro" id="IPR053927">
    <property type="entry name" value="FlgK_helical"/>
</dbReference>
<dbReference type="InterPro" id="IPR010930">
    <property type="entry name" value="Flg_bb/hook_C_dom"/>
</dbReference>
<feature type="domain" description="Flagellar basal-body/hook protein C-terminal" evidence="8">
    <location>
        <begin position="616"/>
        <end position="653"/>
    </location>
</feature>
<dbReference type="GO" id="GO:0044780">
    <property type="term" value="P:bacterial-type flagellum assembly"/>
    <property type="evidence" value="ECO:0007669"/>
    <property type="project" value="InterPro"/>
</dbReference>
<accession>A0A1I7L025</accession>
<evidence type="ECO:0000256" key="2">
    <source>
        <dbReference type="ARBA" id="ARBA00004613"/>
    </source>
</evidence>
<dbReference type="SUPFAM" id="SSF64518">
    <property type="entry name" value="Phase 1 flagellin"/>
    <property type="match status" value="2"/>
</dbReference>
<feature type="domain" description="Flagellar hook-associated protein FlgK helical" evidence="11">
    <location>
        <begin position="91"/>
        <end position="326"/>
    </location>
</feature>
<dbReference type="EMBL" id="FPBO01000021">
    <property type="protein sequence ID" value="SFV03015.1"/>
    <property type="molecule type" value="Genomic_DNA"/>
</dbReference>
<keyword evidence="12" id="KW-0966">Cell projection</keyword>
<evidence type="ECO:0000256" key="1">
    <source>
        <dbReference type="ARBA" id="ARBA00004365"/>
    </source>
</evidence>
<evidence type="ECO:0000256" key="3">
    <source>
        <dbReference type="ARBA" id="ARBA00009677"/>
    </source>
</evidence>
<keyword evidence="13" id="KW-1185">Reference proteome</keyword>
<dbReference type="GO" id="GO:0005198">
    <property type="term" value="F:structural molecule activity"/>
    <property type="evidence" value="ECO:0007669"/>
    <property type="project" value="InterPro"/>
</dbReference>
<feature type="domain" description="Flagellar hook-associated protein 1 D3" evidence="10">
    <location>
        <begin position="440"/>
        <end position="543"/>
    </location>
</feature>
<organism evidence="12 13">
    <name type="scientific">Pseudoduganella namucuonensis</name>
    <dbReference type="NCBI Taxonomy" id="1035707"/>
    <lineage>
        <taxon>Bacteria</taxon>
        <taxon>Pseudomonadati</taxon>
        <taxon>Pseudomonadota</taxon>
        <taxon>Betaproteobacteria</taxon>
        <taxon>Burkholderiales</taxon>
        <taxon>Oxalobacteraceae</taxon>
        <taxon>Telluria group</taxon>
        <taxon>Pseudoduganella</taxon>
    </lineage>
</organism>
<protein>
    <recommendedName>
        <fullName evidence="4">Flagellar hook-associated protein 1</fullName>
    </recommendedName>
</protein>
<comment type="subcellular location">
    <subcellularLocation>
        <location evidence="1">Bacterial flagellum</location>
    </subcellularLocation>
    <subcellularLocation>
        <location evidence="2">Secreted</location>
    </subcellularLocation>
</comment>
<evidence type="ECO:0000259" key="8">
    <source>
        <dbReference type="Pfam" id="PF06429"/>
    </source>
</evidence>
<evidence type="ECO:0000259" key="11">
    <source>
        <dbReference type="Pfam" id="PF22638"/>
    </source>
</evidence>
<dbReference type="AlphaFoldDB" id="A0A1I7L025"/>
<comment type="similarity">
    <text evidence="3">Belongs to the flagella basal body rod proteins family.</text>
</comment>
<evidence type="ECO:0000313" key="13">
    <source>
        <dbReference type="Proteomes" id="UP000199391"/>
    </source>
</evidence>
<gene>
    <name evidence="12" type="ORF">SAMN05216552_102198</name>
</gene>
<dbReference type="NCBIfam" id="TIGR02492">
    <property type="entry name" value="flgK_ends"/>
    <property type="match status" value="1"/>
</dbReference>
<dbReference type="PRINTS" id="PR01005">
    <property type="entry name" value="FLGHOOKAP1"/>
</dbReference>
<keyword evidence="12" id="KW-0282">Flagellum</keyword>
<dbReference type="Proteomes" id="UP000199391">
    <property type="component" value="Unassembled WGS sequence"/>
</dbReference>
<dbReference type="Pfam" id="PF21158">
    <property type="entry name" value="flgK_1st_1"/>
    <property type="match status" value="1"/>
</dbReference>
<keyword evidence="6" id="KW-0975">Bacterial flagellum</keyword>
<dbReference type="Pfam" id="PF00460">
    <property type="entry name" value="Flg_bb_rod"/>
    <property type="match status" value="1"/>
</dbReference>
<dbReference type="InterPro" id="IPR001444">
    <property type="entry name" value="Flag_bb_rod_N"/>
</dbReference>
<dbReference type="OrthoDB" id="9802553at2"/>
<evidence type="ECO:0000256" key="4">
    <source>
        <dbReference type="ARBA" id="ARBA00016244"/>
    </source>
</evidence>
<evidence type="ECO:0000259" key="9">
    <source>
        <dbReference type="Pfam" id="PF21158"/>
    </source>
</evidence>
<dbReference type="GO" id="GO:0009424">
    <property type="term" value="C:bacterial-type flagellum hook"/>
    <property type="evidence" value="ECO:0007669"/>
    <property type="project" value="InterPro"/>
</dbReference>
<dbReference type="STRING" id="1035707.SAMN05216552_102198"/>
<dbReference type="PANTHER" id="PTHR30033">
    <property type="entry name" value="FLAGELLAR HOOK-ASSOCIATED PROTEIN 1"/>
    <property type="match status" value="1"/>
</dbReference>
<evidence type="ECO:0000313" key="12">
    <source>
        <dbReference type="EMBL" id="SFV03015.1"/>
    </source>
</evidence>
<dbReference type="Pfam" id="PF21159">
    <property type="entry name" value="FlgK_2nd"/>
    <property type="match status" value="1"/>
</dbReference>
<dbReference type="InterPro" id="IPR049119">
    <property type="entry name" value="FlgK_D2-like"/>
</dbReference>
<dbReference type="GO" id="GO:0005576">
    <property type="term" value="C:extracellular region"/>
    <property type="evidence" value="ECO:0007669"/>
    <property type="project" value="UniProtKB-SubCell"/>
</dbReference>
<dbReference type="PANTHER" id="PTHR30033:SF1">
    <property type="entry name" value="FLAGELLAR HOOK-ASSOCIATED PROTEIN 1"/>
    <property type="match status" value="1"/>
</dbReference>
<feature type="domain" description="Flagellar hook-associated protein 1 D2-like" evidence="9">
    <location>
        <begin position="336"/>
        <end position="416"/>
    </location>
</feature>
<feature type="domain" description="Flagellar basal body rod protein N-terminal" evidence="7">
    <location>
        <begin position="6"/>
        <end position="33"/>
    </location>
</feature>
<reference evidence="13" key="1">
    <citation type="submission" date="2016-10" db="EMBL/GenBank/DDBJ databases">
        <authorList>
            <person name="Varghese N."/>
            <person name="Submissions S."/>
        </authorList>
    </citation>
    <scope>NUCLEOTIDE SEQUENCE [LARGE SCALE GENOMIC DNA]</scope>
    <source>
        <strain evidence="13">CGMCC 1.11014</strain>
    </source>
</reference>
<evidence type="ECO:0000256" key="5">
    <source>
        <dbReference type="ARBA" id="ARBA00022525"/>
    </source>
</evidence>